<evidence type="ECO:0000256" key="7">
    <source>
        <dbReference type="HAMAP-Rule" id="MF_00503"/>
    </source>
</evidence>
<comment type="function">
    <text evidence="7">Binds to the 23S rRNA.</text>
</comment>
<dbReference type="PROSITE" id="PS00651">
    <property type="entry name" value="RIBOSOMAL_L9"/>
    <property type="match status" value="1"/>
</dbReference>
<dbReference type="InterPro" id="IPR020070">
    <property type="entry name" value="Ribosomal_bL9_N"/>
</dbReference>
<dbReference type="SUPFAM" id="SSF55653">
    <property type="entry name" value="Ribosomal protein L9 C-domain"/>
    <property type="match status" value="1"/>
</dbReference>
<keyword evidence="5 7" id="KW-0687">Ribonucleoprotein</keyword>
<feature type="coiled-coil region" evidence="8">
    <location>
        <begin position="37"/>
        <end position="64"/>
    </location>
</feature>
<comment type="caution">
    <text evidence="11">The sequence shown here is derived from an EMBL/GenBank/DDBJ whole genome shotgun (WGS) entry which is preliminary data.</text>
</comment>
<evidence type="ECO:0000256" key="9">
    <source>
        <dbReference type="SAM" id="MobiDB-lite"/>
    </source>
</evidence>
<feature type="compositionally biased region" description="Acidic residues" evidence="9">
    <location>
        <begin position="160"/>
        <end position="208"/>
    </location>
</feature>
<evidence type="ECO:0000256" key="3">
    <source>
        <dbReference type="ARBA" id="ARBA00022884"/>
    </source>
</evidence>
<evidence type="ECO:0000256" key="6">
    <source>
        <dbReference type="ARBA" id="ARBA00035292"/>
    </source>
</evidence>
<organism evidence="11 12">
    <name type="scientific">Microbaculum marinum</name>
    <dbReference type="NCBI Taxonomy" id="1764581"/>
    <lineage>
        <taxon>Bacteria</taxon>
        <taxon>Pseudomonadati</taxon>
        <taxon>Pseudomonadota</taxon>
        <taxon>Alphaproteobacteria</taxon>
        <taxon>Hyphomicrobiales</taxon>
        <taxon>Tepidamorphaceae</taxon>
        <taxon>Microbaculum</taxon>
    </lineage>
</organism>
<gene>
    <name evidence="7 11" type="primary">rplI</name>
    <name evidence="11" type="ORF">V3328_17960</name>
</gene>
<dbReference type="PANTHER" id="PTHR21368">
    <property type="entry name" value="50S RIBOSOMAL PROTEIN L9"/>
    <property type="match status" value="1"/>
</dbReference>
<evidence type="ECO:0000256" key="8">
    <source>
        <dbReference type="SAM" id="Coils"/>
    </source>
</evidence>
<dbReference type="InterPro" id="IPR036791">
    <property type="entry name" value="Ribosomal_bL9_C_sf"/>
</dbReference>
<dbReference type="InterPro" id="IPR020069">
    <property type="entry name" value="Ribosomal_bL9_C"/>
</dbReference>
<dbReference type="GO" id="GO:0019843">
    <property type="term" value="F:rRNA binding"/>
    <property type="evidence" value="ECO:0007669"/>
    <property type="project" value="UniProtKB-UniRule"/>
</dbReference>
<evidence type="ECO:0000313" key="11">
    <source>
        <dbReference type="EMBL" id="MEJ8573379.1"/>
    </source>
</evidence>
<keyword evidence="12" id="KW-1185">Reference proteome</keyword>
<reference evidence="11 12" key="1">
    <citation type="submission" date="2024-02" db="EMBL/GenBank/DDBJ databases">
        <title>Genome analysis and characterization of Microbaculum marinisediminis sp. nov., isolated from marine sediment.</title>
        <authorList>
            <person name="Du Z.-J."/>
            <person name="Ye Y.-Q."/>
            <person name="Zhang Z.-R."/>
            <person name="Yuan S.-M."/>
            <person name="Zhang X.-Y."/>
        </authorList>
    </citation>
    <scope>NUCLEOTIDE SEQUENCE [LARGE SCALE GENOMIC DNA]</scope>
    <source>
        <strain evidence="11 12">SDUM1044001</strain>
    </source>
</reference>
<dbReference type="GO" id="GO:0003735">
    <property type="term" value="F:structural constituent of ribosome"/>
    <property type="evidence" value="ECO:0007669"/>
    <property type="project" value="InterPro"/>
</dbReference>
<sequence>MEVILLERIQKLGQMGDVVRVRDGFARNFLLPQKKALRATDANRNLFEEQRAQLEARNLEQKKEAEAVGSKLDGESVILIRQASERGQLYGSVSTRDIAEALTEAGFSIARTQVVLNAPIKTLGLVDVPIRLHPEVEVNVAINVARSQEEAERQARGEDVTIDADEYEEAEAEVEAEEFFEEGAEAELAEEADEVAESEDVADDEDKA</sequence>
<dbReference type="GO" id="GO:0005840">
    <property type="term" value="C:ribosome"/>
    <property type="evidence" value="ECO:0007669"/>
    <property type="project" value="UniProtKB-KW"/>
</dbReference>
<dbReference type="GO" id="GO:0006412">
    <property type="term" value="P:translation"/>
    <property type="evidence" value="ECO:0007669"/>
    <property type="project" value="UniProtKB-UniRule"/>
</dbReference>
<dbReference type="Gene3D" id="3.40.5.10">
    <property type="entry name" value="Ribosomal protein L9, N-terminal domain"/>
    <property type="match status" value="1"/>
</dbReference>
<keyword evidence="2 7" id="KW-0699">rRNA-binding</keyword>
<dbReference type="NCBIfam" id="TIGR00158">
    <property type="entry name" value="L9"/>
    <property type="match status" value="1"/>
</dbReference>
<proteinExistence type="inferred from homology"/>
<dbReference type="InterPro" id="IPR000244">
    <property type="entry name" value="Ribosomal_bL9"/>
</dbReference>
<evidence type="ECO:0000256" key="4">
    <source>
        <dbReference type="ARBA" id="ARBA00022980"/>
    </source>
</evidence>
<dbReference type="Pfam" id="PF03948">
    <property type="entry name" value="Ribosomal_L9_C"/>
    <property type="match status" value="1"/>
</dbReference>
<keyword evidence="4 7" id="KW-0689">Ribosomal protein</keyword>
<protein>
    <recommendedName>
        <fullName evidence="6 7">Large ribosomal subunit protein bL9</fullName>
    </recommendedName>
</protein>
<evidence type="ECO:0000256" key="2">
    <source>
        <dbReference type="ARBA" id="ARBA00022730"/>
    </source>
</evidence>
<evidence type="ECO:0000256" key="1">
    <source>
        <dbReference type="ARBA" id="ARBA00010605"/>
    </source>
</evidence>
<dbReference type="EMBL" id="JAZHOF010000007">
    <property type="protein sequence ID" value="MEJ8573379.1"/>
    <property type="molecule type" value="Genomic_DNA"/>
</dbReference>
<keyword evidence="3 7" id="KW-0694">RNA-binding</keyword>
<evidence type="ECO:0000256" key="5">
    <source>
        <dbReference type="ARBA" id="ARBA00023274"/>
    </source>
</evidence>
<evidence type="ECO:0000259" key="10">
    <source>
        <dbReference type="PROSITE" id="PS00651"/>
    </source>
</evidence>
<dbReference type="InterPro" id="IPR009027">
    <property type="entry name" value="Ribosomal_bL9/RNase_H1_N"/>
</dbReference>
<dbReference type="AlphaFoldDB" id="A0AAW9RWN1"/>
<feature type="region of interest" description="Disordered" evidence="9">
    <location>
        <begin position="150"/>
        <end position="208"/>
    </location>
</feature>
<dbReference type="InterPro" id="IPR020594">
    <property type="entry name" value="Ribosomal_bL9_bac/chp"/>
</dbReference>
<dbReference type="HAMAP" id="MF_00503">
    <property type="entry name" value="Ribosomal_bL9"/>
    <property type="match status" value="1"/>
</dbReference>
<keyword evidence="8" id="KW-0175">Coiled coil</keyword>
<dbReference type="RefSeq" id="WP_340331070.1">
    <property type="nucleotide sequence ID" value="NZ_JAZHOF010000007.1"/>
</dbReference>
<accession>A0AAW9RWN1</accession>
<evidence type="ECO:0000313" key="12">
    <source>
        <dbReference type="Proteomes" id="UP001378188"/>
    </source>
</evidence>
<dbReference type="SUPFAM" id="SSF55658">
    <property type="entry name" value="L9 N-domain-like"/>
    <property type="match status" value="1"/>
</dbReference>
<dbReference type="Pfam" id="PF01281">
    <property type="entry name" value="Ribosomal_L9_N"/>
    <property type="match status" value="1"/>
</dbReference>
<dbReference type="GO" id="GO:1990904">
    <property type="term" value="C:ribonucleoprotein complex"/>
    <property type="evidence" value="ECO:0007669"/>
    <property type="project" value="UniProtKB-KW"/>
</dbReference>
<dbReference type="Proteomes" id="UP001378188">
    <property type="component" value="Unassembled WGS sequence"/>
</dbReference>
<name>A0AAW9RWN1_9HYPH</name>
<feature type="compositionally biased region" description="Basic and acidic residues" evidence="9">
    <location>
        <begin position="150"/>
        <end position="159"/>
    </location>
</feature>
<comment type="similarity">
    <text evidence="1 7">Belongs to the bacterial ribosomal protein bL9 family.</text>
</comment>
<dbReference type="InterPro" id="IPR036935">
    <property type="entry name" value="Ribosomal_bL9_N_sf"/>
</dbReference>
<feature type="domain" description="Ribosomal protein L9" evidence="10">
    <location>
        <begin position="13"/>
        <end position="40"/>
    </location>
</feature>
<dbReference type="Gene3D" id="3.10.430.100">
    <property type="entry name" value="Ribosomal protein L9, C-terminal domain"/>
    <property type="match status" value="1"/>
</dbReference>